<dbReference type="RefSeq" id="WP_126149936.1">
    <property type="nucleotide sequence ID" value="NZ_JBHTMH010000003.1"/>
</dbReference>
<name>A0A447IAB1_9HYPH</name>
<dbReference type="Proteomes" id="UP000268844">
    <property type="component" value="Unassembled WGS sequence"/>
</dbReference>
<protein>
    <submittedName>
        <fullName evidence="1">Uncharacterized protein</fullName>
    </submittedName>
</protein>
<keyword evidence="2" id="KW-1185">Reference proteome</keyword>
<dbReference type="EMBL" id="UZWD01000022">
    <property type="protein sequence ID" value="VDS04355.1"/>
    <property type="molecule type" value="Genomic_DNA"/>
</dbReference>
<accession>A0A447IAB1</accession>
<reference evidence="1 2" key="1">
    <citation type="submission" date="2018-12" db="EMBL/GenBank/DDBJ databases">
        <authorList>
            <person name="Criscuolo A."/>
        </authorList>
    </citation>
    <scope>NUCLEOTIDE SEQUENCE [LARGE SCALE GENOMIC DNA]</scope>
    <source>
        <strain evidence="1">ACIP1116281</strain>
    </source>
</reference>
<dbReference type="AlphaFoldDB" id="A0A447IAB1"/>
<organism evidence="1 2">
    <name type="scientific">Devosia equisanguinis</name>
    <dbReference type="NCBI Taxonomy" id="2490941"/>
    <lineage>
        <taxon>Bacteria</taxon>
        <taxon>Pseudomonadati</taxon>
        <taxon>Pseudomonadota</taxon>
        <taxon>Alphaproteobacteria</taxon>
        <taxon>Hyphomicrobiales</taxon>
        <taxon>Devosiaceae</taxon>
        <taxon>Devosia</taxon>
    </lineage>
</organism>
<proteinExistence type="predicted"/>
<sequence>MEWNLFAIAALLLLSGFYFLTTELEAAPEREAIHHPLRAPRDVLEQAWHSEPVLLFMRQVLAMRRRRQQAWL</sequence>
<evidence type="ECO:0000313" key="2">
    <source>
        <dbReference type="Proteomes" id="UP000268844"/>
    </source>
</evidence>
<gene>
    <name evidence="1" type="ORF">DEVEQU_01490</name>
</gene>
<evidence type="ECO:0000313" key="1">
    <source>
        <dbReference type="EMBL" id="VDS04355.1"/>
    </source>
</evidence>